<sequence length="305" mass="31751">MTLATAGILSLGAGLGAGAALDRVVGPQPQASALGVISPDDAREAVGTPSPTPAPAPAEDAAAAGQGLWRVDGSGLPEVPDPVELVPPTPLPAPTPVEPEPDPDAVDADGLTLADREAGLLSTDVPETGSGELVVVPGEQEAPDPTRPVQTVRVEVEEGLDIDPQLFGATVMRILNDPRGWGADGSVSFARTDGEAQHRVQLVSPGTVDQTCAPLDTRGLYSCAIAGKAVINHMRWVRATTEFEDRTQYREYLINHEVGHLLGHGHVDCPAEGELAPLMQQQTVEVAPCVPNGWPFPEVEVPGET</sequence>
<reference evidence="4" key="1">
    <citation type="submission" date="2021-03" db="EMBL/GenBank/DDBJ databases">
        <title>Actinotalea soli sp. nov., isolated from soil.</title>
        <authorList>
            <person name="Ping W."/>
            <person name="Zhang J."/>
        </authorList>
    </citation>
    <scope>NUCLEOTIDE SEQUENCE</scope>
    <source>
        <strain evidence="4">BY-33</strain>
    </source>
</reference>
<dbReference type="SUPFAM" id="SSF55486">
    <property type="entry name" value="Metalloproteases ('zincins'), catalytic domain"/>
    <property type="match status" value="1"/>
</dbReference>
<organism evidence="4 5">
    <name type="scientific">Actinotalea soli</name>
    <dbReference type="NCBI Taxonomy" id="2819234"/>
    <lineage>
        <taxon>Bacteria</taxon>
        <taxon>Bacillati</taxon>
        <taxon>Actinomycetota</taxon>
        <taxon>Actinomycetes</taxon>
        <taxon>Micrococcales</taxon>
        <taxon>Cellulomonadaceae</taxon>
        <taxon>Actinotalea</taxon>
    </lineage>
</organism>
<feature type="domain" description="DUF3152" evidence="3">
    <location>
        <begin position="124"/>
        <end position="286"/>
    </location>
</feature>
<feature type="chain" id="PRO_5038789094" evidence="2">
    <location>
        <begin position="20"/>
        <end position="305"/>
    </location>
</feature>
<dbReference type="Pfam" id="PF11350">
    <property type="entry name" value="DUF3152"/>
    <property type="match status" value="1"/>
</dbReference>
<proteinExistence type="predicted"/>
<evidence type="ECO:0000259" key="3">
    <source>
        <dbReference type="Pfam" id="PF11350"/>
    </source>
</evidence>
<keyword evidence="2" id="KW-0732">Signal</keyword>
<feature type="signal peptide" evidence="2">
    <location>
        <begin position="1"/>
        <end position="19"/>
    </location>
</feature>
<gene>
    <name evidence="4" type="ORF">J4G33_13060</name>
</gene>
<evidence type="ECO:0000256" key="2">
    <source>
        <dbReference type="SAM" id="SignalP"/>
    </source>
</evidence>
<feature type="region of interest" description="Disordered" evidence="1">
    <location>
        <begin position="31"/>
        <end position="102"/>
    </location>
</feature>
<accession>A0A939LTJ3</accession>
<evidence type="ECO:0000256" key="1">
    <source>
        <dbReference type="SAM" id="MobiDB-lite"/>
    </source>
</evidence>
<comment type="caution">
    <text evidence="4">The sequence shown here is derived from an EMBL/GenBank/DDBJ whole genome shotgun (WGS) entry which is preliminary data.</text>
</comment>
<dbReference type="AlphaFoldDB" id="A0A939LTJ3"/>
<dbReference type="EMBL" id="JAGEMK010000007">
    <property type="protein sequence ID" value="MBO1752735.1"/>
    <property type="molecule type" value="Genomic_DNA"/>
</dbReference>
<evidence type="ECO:0000313" key="4">
    <source>
        <dbReference type="EMBL" id="MBO1752735.1"/>
    </source>
</evidence>
<dbReference type="Proteomes" id="UP000664209">
    <property type="component" value="Unassembled WGS sequence"/>
</dbReference>
<evidence type="ECO:0000313" key="5">
    <source>
        <dbReference type="Proteomes" id="UP000664209"/>
    </source>
</evidence>
<dbReference type="InterPro" id="IPR022603">
    <property type="entry name" value="DUF3152"/>
</dbReference>
<feature type="compositionally biased region" description="Pro residues" evidence="1">
    <location>
        <begin position="85"/>
        <end position="98"/>
    </location>
</feature>
<protein>
    <submittedName>
        <fullName evidence="4">DUF3152 domain-containing protein</fullName>
    </submittedName>
</protein>
<keyword evidence="5" id="KW-1185">Reference proteome</keyword>
<name>A0A939LTJ3_9CELL</name>